<dbReference type="AlphaFoldDB" id="A0A1M7CPV7"/>
<dbReference type="InterPro" id="IPR017853">
    <property type="entry name" value="GH"/>
</dbReference>
<gene>
    <name evidence="3" type="ORF">SAMN05216499_105298</name>
</gene>
<feature type="signal peptide" evidence="1">
    <location>
        <begin position="1"/>
        <end position="33"/>
    </location>
</feature>
<dbReference type="InterPro" id="IPR015020">
    <property type="entry name" value="Rv2525c-like_Glyco_Hydro-like"/>
</dbReference>
<sequence>MSERHIFIRYVLRLLVGTLALTGLLLPTASAVAAPGAVAANRGDTAPRIFQGRGFDTCQAPDLATMRAWRASSAYRAVGIYFGGRARACKSQANLTTDWVRQTTGAGWSLLAIYVGSQSPCVDGSNKNPYRIDPAQAASQGGTEGEDAVSSAKALGLDKGSALYLDMEAYDIGDSACAAATLTFLRGWDRQVRAAGYLAGFYSSADSGIKHIETARKAGVTDLPDAVWYARWGVSATLTDEPALSSDAWASHARIHQYTGSVTESYGGKKLTIDRDLIDGPVAVVD</sequence>
<keyword evidence="1" id="KW-0732">Signal</keyword>
<proteinExistence type="predicted"/>
<keyword evidence="4" id="KW-1185">Reference proteome</keyword>
<evidence type="ECO:0000313" key="3">
    <source>
        <dbReference type="EMBL" id="SHL68829.1"/>
    </source>
</evidence>
<dbReference type="SUPFAM" id="SSF51445">
    <property type="entry name" value="(Trans)glycosidases"/>
    <property type="match status" value="1"/>
</dbReference>
<dbReference type="Pfam" id="PF08924">
    <property type="entry name" value="Rv2525c_GlyHyd-like"/>
    <property type="match status" value="1"/>
</dbReference>
<dbReference type="OrthoDB" id="5171321at2"/>
<dbReference type="Proteomes" id="UP000184111">
    <property type="component" value="Unassembled WGS sequence"/>
</dbReference>
<feature type="domain" description="Rv2525c-like glycoside hydrolase-like" evidence="2">
    <location>
        <begin position="68"/>
        <end position="277"/>
    </location>
</feature>
<protein>
    <recommendedName>
        <fullName evidence="2">Rv2525c-like glycoside hydrolase-like domain-containing protein</fullName>
    </recommendedName>
</protein>
<dbReference type="RefSeq" id="WP_073496722.1">
    <property type="nucleotide sequence ID" value="NZ_FRBI01000005.1"/>
</dbReference>
<evidence type="ECO:0000256" key="1">
    <source>
        <dbReference type="SAM" id="SignalP"/>
    </source>
</evidence>
<name>A0A1M7CPV7_9ACTN</name>
<feature type="chain" id="PRO_5012726084" description="Rv2525c-like glycoside hydrolase-like domain-containing protein" evidence="1">
    <location>
        <begin position="34"/>
        <end position="286"/>
    </location>
</feature>
<organism evidence="3 4">
    <name type="scientific">Actinacidiphila paucisporea</name>
    <dbReference type="NCBI Taxonomy" id="310782"/>
    <lineage>
        <taxon>Bacteria</taxon>
        <taxon>Bacillati</taxon>
        <taxon>Actinomycetota</taxon>
        <taxon>Actinomycetes</taxon>
        <taxon>Kitasatosporales</taxon>
        <taxon>Streptomycetaceae</taxon>
        <taxon>Actinacidiphila</taxon>
    </lineage>
</organism>
<dbReference type="EMBL" id="FRBI01000005">
    <property type="protein sequence ID" value="SHL68829.1"/>
    <property type="molecule type" value="Genomic_DNA"/>
</dbReference>
<evidence type="ECO:0000313" key="4">
    <source>
        <dbReference type="Proteomes" id="UP000184111"/>
    </source>
</evidence>
<evidence type="ECO:0000259" key="2">
    <source>
        <dbReference type="Pfam" id="PF08924"/>
    </source>
</evidence>
<dbReference type="STRING" id="310782.SAMN05216499_105298"/>
<accession>A0A1M7CPV7</accession>
<reference evidence="3 4" key="1">
    <citation type="submission" date="2016-11" db="EMBL/GenBank/DDBJ databases">
        <authorList>
            <person name="Jaros S."/>
            <person name="Januszkiewicz K."/>
            <person name="Wedrychowicz H."/>
        </authorList>
    </citation>
    <scope>NUCLEOTIDE SEQUENCE [LARGE SCALE GENOMIC DNA]</scope>
    <source>
        <strain evidence="3 4">CGMCC 4.2025</strain>
    </source>
</reference>
<dbReference type="Gene3D" id="3.20.20.80">
    <property type="entry name" value="Glycosidases"/>
    <property type="match status" value="1"/>
</dbReference>